<proteinExistence type="predicted"/>
<dbReference type="STRING" id="192814.GCA_900166575_03578"/>
<protein>
    <recommendedName>
        <fullName evidence="4">LppX_LprAFG lipoprotein</fullName>
    </recommendedName>
</protein>
<dbReference type="Gene3D" id="2.50.20.20">
    <property type="match status" value="1"/>
</dbReference>
<dbReference type="Pfam" id="PF20316">
    <property type="entry name" value="DUF6612"/>
    <property type="match status" value="1"/>
</dbReference>
<sequence length="275" mass="31117">MKKRIALIGLLAMTIVLAACSAEEAQELEEVFSKATEASENLDNFAMEVVSEQTFETDAEEGSSPLPTGVPITTTLDSEIQMDPMAFHQTIEMDMMGNTEMEQYYTEEGLFIKPSEQEGWLKAPEEMMEQLNALSSKQQTPVEQLKQVEDYIDEFTMEMEDSNYVLTFSSSGEDVQKMLEDTMSDMLPEGTFPEDMMESVTINSINYEYTIDKESYYPKHMVVDMNMTIEQDGEKVTIDQSMEGSYSKFNEVGEITVPEEVIQNAQEMPDLGQTP</sequence>
<dbReference type="RefSeq" id="WP_135327873.1">
    <property type="nucleotide sequence ID" value="NZ_SRJC01000003.1"/>
</dbReference>
<gene>
    <name evidence="2" type="ORF">E4663_12465</name>
</gene>
<reference evidence="2 3" key="1">
    <citation type="journal article" date="2003" name="Int. J. Syst. Evol. Microbiol.">
        <title>Halobacillus salinus sp. nov., isolated from a salt lake on the coast of the East Sea in Korea.</title>
        <authorList>
            <person name="Yoon J.H."/>
            <person name="Kang K.H."/>
            <person name="Park Y.H."/>
        </authorList>
    </citation>
    <scope>NUCLEOTIDE SEQUENCE [LARGE SCALE GENOMIC DNA]</scope>
    <source>
        <strain evidence="2 3">HSL-3</strain>
    </source>
</reference>
<name>A0A4Z0GXI1_9BACI</name>
<evidence type="ECO:0008006" key="4">
    <source>
        <dbReference type="Google" id="ProtNLM"/>
    </source>
</evidence>
<organism evidence="2 3">
    <name type="scientific">Halobacillus salinus</name>
    <dbReference type="NCBI Taxonomy" id="192814"/>
    <lineage>
        <taxon>Bacteria</taxon>
        <taxon>Bacillati</taxon>
        <taxon>Bacillota</taxon>
        <taxon>Bacilli</taxon>
        <taxon>Bacillales</taxon>
        <taxon>Bacillaceae</taxon>
        <taxon>Halobacillus</taxon>
    </lineage>
</organism>
<dbReference type="Proteomes" id="UP000297982">
    <property type="component" value="Unassembled WGS sequence"/>
</dbReference>
<accession>A0A4Z0GXI1</accession>
<evidence type="ECO:0000256" key="1">
    <source>
        <dbReference type="SAM" id="SignalP"/>
    </source>
</evidence>
<evidence type="ECO:0000313" key="3">
    <source>
        <dbReference type="Proteomes" id="UP000297982"/>
    </source>
</evidence>
<keyword evidence="3" id="KW-1185">Reference proteome</keyword>
<feature type="chain" id="PRO_5039554601" description="LppX_LprAFG lipoprotein" evidence="1">
    <location>
        <begin position="19"/>
        <end position="275"/>
    </location>
</feature>
<dbReference type="AlphaFoldDB" id="A0A4Z0GXI1"/>
<dbReference type="PROSITE" id="PS51257">
    <property type="entry name" value="PROKAR_LIPOPROTEIN"/>
    <property type="match status" value="1"/>
</dbReference>
<evidence type="ECO:0000313" key="2">
    <source>
        <dbReference type="EMBL" id="TGB02157.1"/>
    </source>
</evidence>
<keyword evidence="1" id="KW-0732">Signal</keyword>
<dbReference type="EMBL" id="SRJC01000003">
    <property type="protein sequence ID" value="TGB02157.1"/>
    <property type="molecule type" value="Genomic_DNA"/>
</dbReference>
<comment type="caution">
    <text evidence="2">The sequence shown here is derived from an EMBL/GenBank/DDBJ whole genome shotgun (WGS) entry which is preliminary data.</text>
</comment>
<feature type="signal peptide" evidence="1">
    <location>
        <begin position="1"/>
        <end position="18"/>
    </location>
</feature>
<dbReference type="InterPro" id="IPR046720">
    <property type="entry name" value="DUF6612"/>
</dbReference>